<proteinExistence type="predicted"/>
<dbReference type="GO" id="GO:0008171">
    <property type="term" value="F:O-methyltransferase activity"/>
    <property type="evidence" value="ECO:0007669"/>
    <property type="project" value="InterPro"/>
</dbReference>
<feature type="non-terminal residue" evidence="2">
    <location>
        <position position="1"/>
    </location>
</feature>
<accession>A0A4P9VVF6</accession>
<name>A0A4P9VVF6_9FUNG</name>
<protein>
    <recommendedName>
        <fullName evidence="1">O-methyltransferase C-terminal domain-containing protein</fullName>
    </recommendedName>
</protein>
<dbReference type="InterPro" id="IPR029063">
    <property type="entry name" value="SAM-dependent_MTases_sf"/>
</dbReference>
<dbReference type="Pfam" id="PF00891">
    <property type="entry name" value="Methyltransf_2"/>
    <property type="match status" value="1"/>
</dbReference>
<gene>
    <name evidence="2" type="ORF">BDK51DRAFT_28338</name>
</gene>
<organism evidence="2 3">
    <name type="scientific">Blyttiomyces helicus</name>
    <dbReference type="NCBI Taxonomy" id="388810"/>
    <lineage>
        <taxon>Eukaryota</taxon>
        <taxon>Fungi</taxon>
        <taxon>Fungi incertae sedis</taxon>
        <taxon>Chytridiomycota</taxon>
        <taxon>Chytridiomycota incertae sedis</taxon>
        <taxon>Chytridiomycetes</taxon>
        <taxon>Chytridiomycetes incertae sedis</taxon>
        <taxon>Blyttiomyces</taxon>
    </lineage>
</organism>
<dbReference type="Gene3D" id="3.40.50.150">
    <property type="entry name" value="Vaccinia Virus protein VP39"/>
    <property type="match status" value="1"/>
</dbReference>
<dbReference type="AlphaFoldDB" id="A0A4P9VVF6"/>
<keyword evidence="3" id="KW-1185">Reference proteome</keyword>
<dbReference type="InterPro" id="IPR001077">
    <property type="entry name" value="COMT_C"/>
</dbReference>
<reference evidence="3" key="1">
    <citation type="journal article" date="2018" name="Nat. Microbiol.">
        <title>Leveraging single-cell genomics to expand the fungal tree of life.</title>
        <authorList>
            <person name="Ahrendt S.R."/>
            <person name="Quandt C.A."/>
            <person name="Ciobanu D."/>
            <person name="Clum A."/>
            <person name="Salamov A."/>
            <person name="Andreopoulos B."/>
            <person name="Cheng J.F."/>
            <person name="Woyke T."/>
            <person name="Pelin A."/>
            <person name="Henrissat B."/>
            <person name="Reynolds N.K."/>
            <person name="Benny G.L."/>
            <person name="Smith M.E."/>
            <person name="James T.Y."/>
            <person name="Grigoriev I.V."/>
        </authorList>
    </citation>
    <scope>NUCLEOTIDE SEQUENCE [LARGE SCALE GENOMIC DNA]</scope>
</reference>
<evidence type="ECO:0000313" key="3">
    <source>
        <dbReference type="Proteomes" id="UP000269721"/>
    </source>
</evidence>
<feature type="domain" description="O-methyltransferase C-terminal" evidence="1">
    <location>
        <begin position="1"/>
        <end position="115"/>
    </location>
</feature>
<dbReference type="Proteomes" id="UP000269721">
    <property type="component" value="Unassembled WGS sequence"/>
</dbReference>
<dbReference type="EMBL" id="ML001015">
    <property type="protein sequence ID" value="RKO83631.1"/>
    <property type="molecule type" value="Genomic_DNA"/>
</dbReference>
<dbReference type="SUPFAM" id="SSF53335">
    <property type="entry name" value="S-adenosyl-L-methionine-dependent methyltransferases"/>
    <property type="match status" value="1"/>
</dbReference>
<evidence type="ECO:0000313" key="2">
    <source>
        <dbReference type="EMBL" id="RKO83631.1"/>
    </source>
</evidence>
<evidence type="ECO:0000259" key="1">
    <source>
        <dbReference type="Pfam" id="PF00891"/>
    </source>
</evidence>
<sequence>KFPAVSGYVLDLAGVVEFSPLPEQFGVADRVEKVPGDFFTGDGWPLNPVFPLFPHQQSIEILKNLARVAAPHTKLLNFDWVVPEVGEPETGERIVDIRHERTAQELTELFAKGGWKITRFIGGPGVGLQEAVLA</sequence>